<name>A0AAE9Y3M7_9ACTN</name>
<feature type="transmembrane region" description="Helical" evidence="3">
    <location>
        <begin position="127"/>
        <end position="153"/>
    </location>
</feature>
<evidence type="ECO:0000313" key="4">
    <source>
        <dbReference type="EMBL" id="WCO65900.1"/>
    </source>
</evidence>
<organism evidence="4 5">
    <name type="scientific">Iamia majanohamensis</name>
    <dbReference type="NCBI Taxonomy" id="467976"/>
    <lineage>
        <taxon>Bacteria</taxon>
        <taxon>Bacillati</taxon>
        <taxon>Actinomycetota</taxon>
        <taxon>Acidimicrobiia</taxon>
        <taxon>Acidimicrobiales</taxon>
        <taxon>Iamiaceae</taxon>
        <taxon>Iamia</taxon>
    </lineage>
</organism>
<feature type="region of interest" description="Disordered" evidence="2">
    <location>
        <begin position="1"/>
        <end position="20"/>
    </location>
</feature>
<keyword evidence="3" id="KW-1133">Transmembrane helix</keyword>
<accession>A0AAE9Y3M7</accession>
<dbReference type="RefSeq" id="WP_272735426.1">
    <property type="nucleotide sequence ID" value="NZ_CP116942.1"/>
</dbReference>
<dbReference type="Gene3D" id="1.20.1250.20">
    <property type="entry name" value="MFS general substrate transporter like domains"/>
    <property type="match status" value="1"/>
</dbReference>
<proteinExistence type="predicted"/>
<feature type="transmembrane region" description="Helical" evidence="3">
    <location>
        <begin position="468"/>
        <end position="490"/>
    </location>
</feature>
<dbReference type="SUPFAM" id="SSF53335">
    <property type="entry name" value="S-adenosyl-L-methionine-dependent methyltransferases"/>
    <property type="match status" value="1"/>
</dbReference>
<dbReference type="InterPro" id="IPR036259">
    <property type="entry name" value="MFS_trans_sf"/>
</dbReference>
<evidence type="ECO:0000313" key="5">
    <source>
        <dbReference type="Proteomes" id="UP001216390"/>
    </source>
</evidence>
<dbReference type="GO" id="GO:0006596">
    <property type="term" value="P:polyamine biosynthetic process"/>
    <property type="evidence" value="ECO:0007669"/>
    <property type="project" value="UniProtKB-KW"/>
</dbReference>
<sequence length="879" mass="90699">MTEVAVRRKVDGPEGAAPGSQEDVVDVVVGAGRWLLALVVLLTGAAALVLQVTWQRILSLHAGVDLSSSTTVVAAFLAGLGVGSLVGGRVADRCRPRRALIVLAVVEAGVAVAALASPLVLYDGYRAVAPALTGTLSVFAFNAVALLVPTTLMGMSLPLVARAVTGRVGEAGPLIGRFHAVNTLGAALGATVATWHLVGTHGYVGTTRIVVVLEAVAIALLAVLAGSLREGAVPERILRLAGGVALVAAPVAWYLAARSGRPVLWNPLLAGLGVLAGLVVLARAARPGWAPGRRSVEPGGAPPPLASGGGSETAAAPSDRAGGGATEEGSDPAAPAGRVWPWLVAYAGAGAVALGFEQVFFRLIDGVMRSNSYTFGHVLALYLVLLAAGAAVGSRLVRRVRDPRQWFLWMQVGVGVSAVASLVLVLDVLPSVGVGPRLDRWYTSDGFASGIDVAARGDLLTFGLVLPLALMAGPVLLMGAGFPFVARIVARDLARIGRGTGAMVCANLAGNVVGTLLTGFVLIDRLGVAGTYVALAVPLLLAGLAAAVRSGRTARGGVQVAVAAAFLLVAVVALPSNRELWAELNGTEPDALLLAETRACASALKDFGAGGTQLTLNGASQNGHPFDDFHVLIGLLPALAHPAPERALAVGFGIGSTSFAMLASERPDRVTSVELCGGNYDIVTDLADRGEADFVRLATDPRHEALVGDGRRHLLTHDDVYDIIVPDHSRPTSAGAGNLFSQEFFALMSSRLSADGIAAGWLPTYRVHNAATTTFPYVAAVTVASYNDSRLFLASRSPLDLRPEVLVERYDRLAAGAFPEPQRSSLRAFLADLRPECLNDGSVAAAPDPSAQNRDLHPRDEYFLENGGASEDQAVGSCG</sequence>
<feature type="transmembrane region" description="Helical" evidence="3">
    <location>
        <begin position="237"/>
        <end position="257"/>
    </location>
</feature>
<dbReference type="Gene3D" id="3.40.50.150">
    <property type="entry name" value="Vaccinia Virus protein VP39"/>
    <property type="match status" value="1"/>
</dbReference>
<dbReference type="InterPro" id="IPR029063">
    <property type="entry name" value="SAM-dependent_MTases_sf"/>
</dbReference>
<keyword evidence="1" id="KW-0620">Polyamine biosynthesis</keyword>
<protein>
    <submittedName>
        <fullName evidence="4">Fused MFS/spermidine synthase</fullName>
    </submittedName>
</protein>
<feature type="transmembrane region" description="Helical" evidence="3">
    <location>
        <begin position="373"/>
        <end position="394"/>
    </location>
</feature>
<feature type="transmembrane region" description="Helical" evidence="3">
    <location>
        <begin position="66"/>
        <end position="87"/>
    </location>
</feature>
<feature type="region of interest" description="Disordered" evidence="2">
    <location>
        <begin position="289"/>
        <end position="333"/>
    </location>
</feature>
<gene>
    <name evidence="4" type="ORF">PO878_15460</name>
</gene>
<feature type="transmembrane region" description="Helical" evidence="3">
    <location>
        <begin position="406"/>
        <end position="426"/>
    </location>
</feature>
<feature type="transmembrane region" description="Helical" evidence="3">
    <location>
        <begin position="502"/>
        <end position="523"/>
    </location>
</feature>
<reference evidence="4" key="1">
    <citation type="submission" date="2023-01" db="EMBL/GenBank/DDBJ databases">
        <title>The diversity of Class Acidimicrobiia in South China Sea sediment environments and the proposal of Iamia marina sp. nov., a novel species of the genus Iamia.</title>
        <authorList>
            <person name="He Y."/>
            <person name="Tian X."/>
        </authorList>
    </citation>
    <scope>NUCLEOTIDE SEQUENCE</scope>
    <source>
        <strain evidence="4">DSM 19957</strain>
    </source>
</reference>
<dbReference type="Proteomes" id="UP001216390">
    <property type="component" value="Chromosome"/>
</dbReference>
<dbReference type="SUPFAM" id="SSF103473">
    <property type="entry name" value="MFS general substrate transporter"/>
    <property type="match status" value="1"/>
</dbReference>
<keyword evidence="3" id="KW-0812">Transmembrane</keyword>
<dbReference type="PANTHER" id="PTHR43317:SF1">
    <property type="entry name" value="THERMOSPERMINE SYNTHASE ACAULIS5"/>
    <property type="match status" value="1"/>
</dbReference>
<dbReference type="Pfam" id="PF01564">
    <property type="entry name" value="Spermine_synth"/>
    <property type="match status" value="1"/>
</dbReference>
<dbReference type="NCBIfam" id="NF037959">
    <property type="entry name" value="MFS_SpdSyn"/>
    <property type="match status" value="1"/>
</dbReference>
<dbReference type="PANTHER" id="PTHR43317">
    <property type="entry name" value="THERMOSPERMINE SYNTHASE ACAULIS5"/>
    <property type="match status" value="1"/>
</dbReference>
<feature type="transmembrane region" description="Helical" evidence="3">
    <location>
        <begin position="203"/>
        <end position="225"/>
    </location>
</feature>
<evidence type="ECO:0000256" key="1">
    <source>
        <dbReference type="ARBA" id="ARBA00023115"/>
    </source>
</evidence>
<keyword evidence="5" id="KW-1185">Reference proteome</keyword>
<feature type="transmembrane region" description="Helical" evidence="3">
    <location>
        <begin position="34"/>
        <end position="54"/>
    </location>
</feature>
<feature type="transmembrane region" description="Helical" evidence="3">
    <location>
        <begin position="99"/>
        <end position="121"/>
    </location>
</feature>
<dbReference type="AlphaFoldDB" id="A0AAE9Y3M7"/>
<feature type="transmembrane region" description="Helical" evidence="3">
    <location>
        <begin position="339"/>
        <end position="361"/>
    </location>
</feature>
<feature type="transmembrane region" description="Helical" evidence="3">
    <location>
        <begin position="529"/>
        <end position="548"/>
    </location>
</feature>
<keyword evidence="3" id="KW-0472">Membrane</keyword>
<evidence type="ECO:0000256" key="2">
    <source>
        <dbReference type="SAM" id="MobiDB-lite"/>
    </source>
</evidence>
<feature type="transmembrane region" description="Helical" evidence="3">
    <location>
        <begin position="174"/>
        <end position="197"/>
    </location>
</feature>
<dbReference type="EMBL" id="CP116942">
    <property type="protein sequence ID" value="WCO65900.1"/>
    <property type="molecule type" value="Genomic_DNA"/>
</dbReference>
<evidence type="ECO:0000256" key="3">
    <source>
        <dbReference type="SAM" id="Phobius"/>
    </source>
</evidence>
<feature type="transmembrane region" description="Helical" evidence="3">
    <location>
        <begin position="560"/>
        <end position="576"/>
    </location>
</feature>
<feature type="compositionally biased region" description="Basic and acidic residues" evidence="2">
    <location>
        <begin position="1"/>
        <end position="12"/>
    </location>
</feature>
<dbReference type="KEGG" id="ima:PO878_15460"/>
<feature type="transmembrane region" description="Helical" evidence="3">
    <location>
        <begin position="263"/>
        <end position="285"/>
    </location>
</feature>